<keyword evidence="4" id="KW-0858">Xylan degradation</keyword>
<feature type="domain" description="NodB homology" evidence="3">
    <location>
        <begin position="25"/>
        <end position="234"/>
    </location>
</feature>
<dbReference type="InterPro" id="IPR003790">
    <property type="entry name" value="GHL10"/>
</dbReference>
<dbReference type="PROSITE" id="PS51677">
    <property type="entry name" value="NODB"/>
    <property type="match status" value="1"/>
</dbReference>
<dbReference type="GO" id="GO:0045493">
    <property type="term" value="P:xylan catabolic process"/>
    <property type="evidence" value="ECO:0007669"/>
    <property type="project" value="UniProtKB-KW"/>
</dbReference>
<dbReference type="CDD" id="cd10917">
    <property type="entry name" value="CE4_NodB_like_6s_7s"/>
    <property type="match status" value="1"/>
</dbReference>
<keyword evidence="4" id="KW-0624">Polysaccharide degradation</keyword>
<keyword evidence="4" id="KW-0326">Glycosidase</keyword>
<name>A0A3S0NBX1_CHLPH</name>
<dbReference type="Gene3D" id="3.20.20.370">
    <property type="entry name" value="Glycoside hydrolase/deacetylase"/>
    <property type="match status" value="1"/>
</dbReference>
<organism evidence="4 5">
    <name type="scientific">Chlorobium phaeovibrioides</name>
    <dbReference type="NCBI Taxonomy" id="1094"/>
    <lineage>
        <taxon>Bacteria</taxon>
        <taxon>Pseudomonadati</taxon>
        <taxon>Chlorobiota</taxon>
        <taxon>Chlorobiia</taxon>
        <taxon>Chlorobiales</taxon>
        <taxon>Chlorobiaceae</taxon>
        <taxon>Chlorobium/Pelodictyon group</taxon>
        <taxon>Chlorobium</taxon>
    </lineage>
</organism>
<dbReference type="InterPro" id="IPR050248">
    <property type="entry name" value="Polysacc_deacetylase_ArnD"/>
</dbReference>
<keyword evidence="4" id="KW-0119">Carbohydrate metabolism</keyword>
<dbReference type="Pfam" id="PF02638">
    <property type="entry name" value="GHL10"/>
    <property type="match status" value="1"/>
</dbReference>
<keyword evidence="1" id="KW-0812">Transmembrane</keyword>
<dbReference type="Proteomes" id="UP000279908">
    <property type="component" value="Unassembled WGS sequence"/>
</dbReference>
<proteinExistence type="predicted"/>
<dbReference type="InterPro" id="IPR017853">
    <property type="entry name" value="GH"/>
</dbReference>
<feature type="transmembrane region" description="Helical" evidence="1">
    <location>
        <begin position="600"/>
        <end position="622"/>
    </location>
</feature>
<dbReference type="Gene3D" id="3.20.20.80">
    <property type="entry name" value="Glycosidases"/>
    <property type="match status" value="1"/>
</dbReference>
<evidence type="ECO:0000256" key="1">
    <source>
        <dbReference type="SAM" id="Phobius"/>
    </source>
</evidence>
<dbReference type="InterPro" id="IPR011330">
    <property type="entry name" value="Glyco_hydro/deAcase_b/a-brl"/>
</dbReference>
<keyword evidence="2" id="KW-0732">Signal</keyword>
<keyword evidence="1" id="KW-1133">Transmembrane helix</keyword>
<evidence type="ECO:0000259" key="3">
    <source>
        <dbReference type="PROSITE" id="PS51677"/>
    </source>
</evidence>
<evidence type="ECO:0000313" key="5">
    <source>
        <dbReference type="Proteomes" id="UP000279908"/>
    </source>
</evidence>
<accession>A0A3S0NBX1</accession>
<dbReference type="EMBL" id="RXYK01000001">
    <property type="protein sequence ID" value="RTY39944.1"/>
    <property type="molecule type" value="Genomic_DNA"/>
</dbReference>
<feature type="signal peptide" evidence="2">
    <location>
        <begin position="1"/>
        <end position="22"/>
    </location>
</feature>
<dbReference type="AlphaFoldDB" id="A0A3S0NBX1"/>
<dbReference type="PANTHER" id="PTHR10587:SF137">
    <property type="entry name" value="4-DEOXY-4-FORMAMIDO-L-ARABINOSE-PHOSPHOUNDECAPRENOL DEFORMYLASE ARND-RELATED"/>
    <property type="match status" value="1"/>
</dbReference>
<comment type="caution">
    <text evidence="4">The sequence shown here is derived from an EMBL/GenBank/DDBJ whole genome shotgun (WGS) entry which is preliminary data.</text>
</comment>
<dbReference type="RefSeq" id="WP_126383309.1">
    <property type="nucleotide sequence ID" value="NZ_RXYK01000001.1"/>
</dbReference>
<feature type="chain" id="PRO_5018725255" evidence="2">
    <location>
        <begin position="23"/>
        <end position="821"/>
    </location>
</feature>
<evidence type="ECO:0000256" key="2">
    <source>
        <dbReference type="SAM" id="SignalP"/>
    </source>
</evidence>
<reference evidence="4 5" key="1">
    <citation type="submission" date="2018-12" db="EMBL/GenBank/DDBJ databases">
        <authorList>
            <person name="Lunina O.N."/>
            <person name="Grouzdev D.S."/>
            <person name="Gorlenko V.M."/>
            <person name="Savvichev A.S."/>
        </authorList>
    </citation>
    <scope>NUCLEOTIDE SEQUENCE [LARGE SCALE GENOMIC DNA]</scope>
    <source>
        <strain evidence="4 5">BrKhr-17</strain>
    </source>
</reference>
<dbReference type="GO" id="GO:0016798">
    <property type="term" value="F:hydrolase activity, acting on glycosyl bonds"/>
    <property type="evidence" value="ECO:0007669"/>
    <property type="project" value="UniProtKB-KW"/>
</dbReference>
<keyword evidence="1" id="KW-0472">Membrane</keyword>
<sequence>MKSILASVYIIVALFATVSAAAANPAPVLLTFDTERNADVAALKTLDIKVPATYFITGAFAGAHKELVSELSLAGHTIGSHSQAHPHLPQLDQKSIESDLKRSKSILESITGKPVVWFRAPYMEYDDRVMRALKASGFRYDSSDSEHWEQQDILTELPISALRRRVMLASDYNMMVVNKFTESEFEAALKQLYTAKSVLGQPAVILLHPKHAVRYPEALRNFIDWVQAKGGRFLTADQYIAEAEANRPRRYGIWVDFSRRNFTPEDIVADISRTSATDLFLMAKDTEGNAYYGRNSRQNVFGKTIALLRKQGLNVKVHAWLPALSDTRAVKQHGDWAMTAQNGRLSANWMSPSNPEVALYTEATVRELIQKYGVEGIHLDCLAYSDLDYDYSKGNVKAFAAARGLPAHITQSDLLGKEYAQWLNWRSSMIAAYASKIGSSVRKAGRGKVEYSAAFAGNRVFNYKDVDQSGQEISLIAPSFDFIVPVMHVACLEGEGEMLARSLVSLRVKSGAMPFVVRLIGPADGGMMTDDYLSEVLEVLSHGASGIGFSSYHSIFVKDPARRSINEEGLNLINKAFAGKGLKARPETLTGSFSLDSVSLMPGFLAMFLVVVFNMVAIPVYGRKTGQEESAMIAAPLDTSVHQWREMAADMSEGFLSGSSAEEISRMLRSYDARGVHKNRIAMVLDAVTRSASPMTELYEAVCCSMEWKALALKYLNEVCLLGYVAINDRFVSLTPSGRELLTQARSEGFDYDYWAFVECCLQQTVSVVCPHCGSVTQTHVYWSSFDCSQCAATLHFEDVLTVELHQTRTQVASFDSMDFC</sequence>
<keyword evidence="4" id="KW-0378">Hydrolase</keyword>
<dbReference type="Pfam" id="PF01522">
    <property type="entry name" value="Polysacc_deac_1"/>
    <property type="match status" value="1"/>
</dbReference>
<evidence type="ECO:0000313" key="4">
    <source>
        <dbReference type="EMBL" id="RTY39944.1"/>
    </source>
</evidence>
<dbReference type="SUPFAM" id="SSF88713">
    <property type="entry name" value="Glycoside hydrolase/deacetylase"/>
    <property type="match status" value="1"/>
</dbReference>
<protein>
    <submittedName>
        <fullName evidence="4">Xylanase</fullName>
    </submittedName>
</protein>
<dbReference type="InterPro" id="IPR002509">
    <property type="entry name" value="NODB_dom"/>
</dbReference>
<dbReference type="SUPFAM" id="SSF51445">
    <property type="entry name" value="(Trans)glycosidases"/>
    <property type="match status" value="1"/>
</dbReference>
<dbReference type="PANTHER" id="PTHR10587">
    <property type="entry name" value="GLYCOSYL TRANSFERASE-RELATED"/>
    <property type="match status" value="1"/>
</dbReference>
<dbReference type="GO" id="GO:0016810">
    <property type="term" value="F:hydrolase activity, acting on carbon-nitrogen (but not peptide) bonds"/>
    <property type="evidence" value="ECO:0007669"/>
    <property type="project" value="InterPro"/>
</dbReference>
<gene>
    <name evidence="4" type="ORF">EKD02_00675</name>
</gene>